<evidence type="ECO:0000256" key="5">
    <source>
        <dbReference type="ARBA" id="ARBA00023136"/>
    </source>
</evidence>
<dbReference type="Pfam" id="PF05504">
    <property type="entry name" value="Spore_GerAC"/>
    <property type="match status" value="1"/>
</dbReference>
<dbReference type="InterPro" id="IPR038501">
    <property type="entry name" value="Spore_GerAC_C_sf"/>
</dbReference>
<sequence length="376" mass="41556">MRPLLLPLVPGRRSAPLARMLLVLAALAGALQAGGCAYKDIDKRSFVVAMGVDRSDDPARPLRVTLKIAIPTADIKSGENRFLLLSADGRLIAEAVHRLQGMNEKAFDFSHTKLIFIGRDLAEARPLRETLDWFIRMETIQGIALVALAEPSAEAALRVSPPMERLPSNSLFTALDGSGTLSPYITHAYLFDVVRRLYEPGLDPILPLVEAAGKKAFRIERSGLFDKSRLRLVLSPEETEWLNFLRGETANVDFVFGRDRLYFQADPNRARTRLAVESRGRTLRLVVDVELYGSIDERQKETAALPAITRAIEADVKTRTESLLRRLQEAGVDPLGLGLRAAARGLAAGDPEAVIRSLDFTVRTHIVVYETGNVLR</sequence>
<comment type="subcellular location">
    <subcellularLocation>
        <location evidence="1">Membrane</location>
        <topology evidence="1">Lipid-anchor</topology>
    </subcellularLocation>
</comment>
<evidence type="ECO:0000259" key="9">
    <source>
        <dbReference type="Pfam" id="PF05504"/>
    </source>
</evidence>
<dbReference type="AlphaFoldDB" id="A0A947G8N1"/>
<comment type="caution">
    <text evidence="11">The sequence shown here is derived from an EMBL/GenBank/DDBJ whole genome shotgun (WGS) entry which is preliminary data.</text>
</comment>
<accession>A0A947G8N1</accession>
<keyword evidence="4 8" id="KW-0732">Signal</keyword>
<feature type="domain" description="Spore germination protein N-terminal" evidence="10">
    <location>
        <begin position="38"/>
        <end position="210"/>
    </location>
</feature>
<dbReference type="EMBL" id="JAHHQF010000039">
    <property type="protein sequence ID" value="MBT9281556.1"/>
    <property type="molecule type" value="Genomic_DNA"/>
</dbReference>
<keyword evidence="3" id="KW-0309">Germination</keyword>
<dbReference type="Gene3D" id="3.30.300.210">
    <property type="entry name" value="Nutrient germinant receptor protein C, domain 3"/>
    <property type="match status" value="1"/>
</dbReference>
<dbReference type="PANTHER" id="PTHR35789">
    <property type="entry name" value="SPORE GERMINATION PROTEIN B3"/>
    <property type="match status" value="1"/>
</dbReference>
<feature type="chain" id="PRO_5039522232" description="Germination protein, Ger(X)C family" evidence="8">
    <location>
        <begin position="29"/>
        <end position="376"/>
    </location>
</feature>
<protein>
    <recommendedName>
        <fullName evidence="13">Germination protein, Ger(X)C family</fullName>
    </recommendedName>
</protein>
<organism evidence="11 12">
    <name type="scientific">Hydrogenibacillus schlegelii</name>
    <name type="common">Bacillus schlegelii</name>
    <dbReference type="NCBI Taxonomy" id="1484"/>
    <lineage>
        <taxon>Bacteria</taxon>
        <taxon>Bacillati</taxon>
        <taxon>Bacillota</taxon>
        <taxon>Bacilli</taxon>
        <taxon>Bacillales</taxon>
        <taxon>Bacillales Family X. Incertae Sedis</taxon>
        <taxon>Hydrogenibacillus</taxon>
    </lineage>
</organism>
<evidence type="ECO:0000256" key="6">
    <source>
        <dbReference type="ARBA" id="ARBA00023139"/>
    </source>
</evidence>
<dbReference type="InterPro" id="IPR008844">
    <property type="entry name" value="Spore_GerAC-like"/>
</dbReference>
<dbReference type="GO" id="GO:0016020">
    <property type="term" value="C:membrane"/>
    <property type="evidence" value="ECO:0007669"/>
    <property type="project" value="UniProtKB-SubCell"/>
</dbReference>
<dbReference type="InterPro" id="IPR057336">
    <property type="entry name" value="GerAC_N"/>
</dbReference>
<evidence type="ECO:0000313" key="11">
    <source>
        <dbReference type="EMBL" id="MBT9281556.1"/>
    </source>
</evidence>
<evidence type="ECO:0000256" key="3">
    <source>
        <dbReference type="ARBA" id="ARBA00022544"/>
    </source>
</evidence>
<reference evidence="11" key="1">
    <citation type="journal article" date="2021" name="Microbiology">
        <title>Metagenomic Analysis of the Microbial Community in the Underground Coal Fire Area (Kemerovo Region, Russia) Revealed Predominance of Thermophilic Members of the Phyla Deinococcus-thermus, Aquificae, and Firmicutes.</title>
        <authorList>
            <person name="Kadnikov V."/>
            <person name="Mardanov A.V."/>
            <person name="Beletsky A.V."/>
            <person name="Karnachuk O.V."/>
            <person name="Ravin N.V."/>
        </authorList>
    </citation>
    <scope>NUCLEOTIDE SEQUENCE</scope>
    <source>
        <strain evidence="11">RBS10-49</strain>
    </source>
</reference>
<evidence type="ECO:0000256" key="2">
    <source>
        <dbReference type="ARBA" id="ARBA00007886"/>
    </source>
</evidence>
<evidence type="ECO:0000256" key="1">
    <source>
        <dbReference type="ARBA" id="ARBA00004635"/>
    </source>
</evidence>
<evidence type="ECO:0000313" key="12">
    <source>
        <dbReference type="Proteomes" id="UP000748108"/>
    </source>
</evidence>
<dbReference type="InterPro" id="IPR046953">
    <property type="entry name" value="Spore_GerAC-like_C"/>
</dbReference>
<evidence type="ECO:0000256" key="7">
    <source>
        <dbReference type="ARBA" id="ARBA00023288"/>
    </source>
</evidence>
<proteinExistence type="inferred from homology"/>
<dbReference type="PANTHER" id="PTHR35789:SF1">
    <property type="entry name" value="SPORE GERMINATION PROTEIN B3"/>
    <property type="match status" value="1"/>
</dbReference>
<dbReference type="Pfam" id="PF25198">
    <property type="entry name" value="Spore_GerAC_N"/>
    <property type="match status" value="1"/>
</dbReference>
<evidence type="ECO:0000259" key="10">
    <source>
        <dbReference type="Pfam" id="PF25198"/>
    </source>
</evidence>
<keyword evidence="5" id="KW-0472">Membrane</keyword>
<feature type="signal peptide" evidence="8">
    <location>
        <begin position="1"/>
        <end position="28"/>
    </location>
</feature>
<dbReference type="GO" id="GO:0009847">
    <property type="term" value="P:spore germination"/>
    <property type="evidence" value="ECO:0007669"/>
    <property type="project" value="InterPro"/>
</dbReference>
<name>A0A947G8N1_HYDSH</name>
<dbReference type="Proteomes" id="UP000748108">
    <property type="component" value="Unassembled WGS sequence"/>
</dbReference>
<evidence type="ECO:0000256" key="8">
    <source>
        <dbReference type="SAM" id="SignalP"/>
    </source>
</evidence>
<keyword evidence="7" id="KW-0449">Lipoprotein</keyword>
<gene>
    <name evidence="11" type="ORF">KM312_02655</name>
</gene>
<comment type="similarity">
    <text evidence="2">Belongs to the GerABKC lipoprotein family.</text>
</comment>
<evidence type="ECO:0008006" key="13">
    <source>
        <dbReference type="Google" id="ProtNLM"/>
    </source>
</evidence>
<keyword evidence="6" id="KW-0564">Palmitate</keyword>
<evidence type="ECO:0000256" key="4">
    <source>
        <dbReference type="ARBA" id="ARBA00022729"/>
    </source>
</evidence>
<feature type="domain" description="Spore germination GerAC-like C-terminal" evidence="9">
    <location>
        <begin position="222"/>
        <end position="342"/>
    </location>
</feature>